<organism evidence="2 3">
    <name type="scientific">Flavihumibacter petaseus NBRC 106054</name>
    <dbReference type="NCBI Taxonomy" id="1220578"/>
    <lineage>
        <taxon>Bacteria</taxon>
        <taxon>Pseudomonadati</taxon>
        <taxon>Bacteroidota</taxon>
        <taxon>Chitinophagia</taxon>
        <taxon>Chitinophagales</taxon>
        <taxon>Chitinophagaceae</taxon>
        <taxon>Flavihumibacter</taxon>
    </lineage>
</organism>
<name>A0A0E9N716_9BACT</name>
<accession>A0A0E9N716</accession>
<evidence type="ECO:0000313" key="2">
    <source>
        <dbReference type="EMBL" id="GAO45140.1"/>
    </source>
</evidence>
<evidence type="ECO:0000313" key="3">
    <source>
        <dbReference type="Proteomes" id="UP000033121"/>
    </source>
</evidence>
<dbReference type="STRING" id="1220578.FPE01S_04_03830"/>
<dbReference type="AlphaFoldDB" id="A0A0E9N716"/>
<keyword evidence="3" id="KW-1185">Reference proteome</keyword>
<keyword evidence="1" id="KW-1133">Transmembrane helix</keyword>
<dbReference type="EMBL" id="BBWV01000004">
    <property type="protein sequence ID" value="GAO45140.1"/>
    <property type="molecule type" value="Genomic_DNA"/>
</dbReference>
<proteinExistence type="predicted"/>
<dbReference type="RefSeq" id="WP_072054030.1">
    <property type="nucleotide sequence ID" value="NZ_BBWV01000004.1"/>
</dbReference>
<comment type="caution">
    <text evidence="2">The sequence shown here is derived from an EMBL/GenBank/DDBJ whole genome shotgun (WGS) entry which is preliminary data.</text>
</comment>
<feature type="transmembrane region" description="Helical" evidence="1">
    <location>
        <begin position="81"/>
        <end position="100"/>
    </location>
</feature>
<reference evidence="2 3" key="1">
    <citation type="submission" date="2015-04" db="EMBL/GenBank/DDBJ databases">
        <title>Whole genome shotgun sequence of Flavihumibacter petaseus NBRC 106054.</title>
        <authorList>
            <person name="Miyazawa S."/>
            <person name="Hosoyama A."/>
            <person name="Hashimoto M."/>
            <person name="Noguchi M."/>
            <person name="Tsuchikane K."/>
            <person name="Ohji S."/>
            <person name="Yamazoe A."/>
            <person name="Ichikawa N."/>
            <person name="Kimura A."/>
            <person name="Fujita N."/>
        </authorList>
    </citation>
    <scope>NUCLEOTIDE SEQUENCE [LARGE SCALE GENOMIC DNA]</scope>
    <source>
        <strain evidence="2 3">NBRC 106054</strain>
    </source>
</reference>
<feature type="transmembrane region" description="Helical" evidence="1">
    <location>
        <begin position="167"/>
        <end position="185"/>
    </location>
</feature>
<keyword evidence="1" id="KW-0812">Transmembrane</keyword>
<protein>
    <submittedName>
        <fullName evidence="2">Uncharacterized protein</fullName>
    </submittedName>
</protein>
<evidence type="ECO:0000256" key="1">
    <source>
        <dbReference type="SAM" id="Phobius"/>
    </source>
</evidence>
<gene>
    <name evidence="2" type="ORF">FPE01S_04_03830</name>
</gene>
<keyword evidence="1" id="KW-0472">Membrane</keyword>
<dbReference type="Pfam" id="PF20221">
    <property type="entry name" value="DUF6580"/>
    <property type="match status" value="1"/>
</dbReference>
<dbReference type="Proteomes" id="UP000033121">
    <property type="component" value="Unassembled WGS sequence"/>
</dbReference>
<dbReference type="InterPro" id="IPR046487">
    <property type="entry name" value="DUF6580"/>
</dbReference>
<sequence length="202" mass="22238">MTKAAENRFLYLLCFMAAVALLRITNAAALTPWSNFTPIGAMALFGGARATGWKSFAFPITTLLASDIVINTVVYEGRYGLFYSGFYWIYIAVATIVLIGRWLLPTIAAGRLLLAAIVSGLAFWLLVDFGVWLSGEGIDISTNQPLTRNISGLLKCYAQGWPYIRNFMLSTLLYSGILFGIDAILHKYIIRQNNIADGAYAD</sequence>
<feature type="transmembrane region" description="Helical" evidence="1">
    <location>
        <begin position="112"/>
        <end position="133"/>
    </location>
</feature>